<proteinExistence type="predicted"/>
<sequence length="219" mass="25179">MAYHPQTDGQTEQLNQTLEQYLQNYVNYQQENWVELLPVVQLAYNTVKNATIGCTPFYANYSFEADVKNVPRGLQPIAQKANKLDHTKLGPFCIKRTLGPDVYKLELLKSMKIHPVFHTTVLEPAHPSILVATQVLTLETNDNDKEYIVEKVLQSQLVDRQLQYLVKWKGYSMNNNTWEPASQFTSKKVLQDFHQHHPEQPRTVMPQGNQMGNPPGRTS</sequence>
<dbReference type="PROSITE" id="PS50994">
    <property type="entry name" value="INTEGRASE"/>
    <property type="match status" value="1"/>
</dbReference>
<protein>
    <submittedName>
        <fullName evidence="8">Ribonuclease H-like domain</fullName>
    </submittedName>
</protein>
<keyword evidence="9" id="KW-1185">Reference proteome</keyword>
<accession>A0A1W5CSJ2</accession>
<feature type="region of interest" description="Disordered" evidence="5">
    <location>
        <begin position="196"/>
        <end position="219"/>
    </location>
</feature>
<organism evidence="8 9">
    <name type="scientific">Lasallia pustulata</name>
    <dbReference type="NCBI Taxonomy" id="136370"/>
    <lineage>
        <taxon>Eukaryota</taxon>
        <taxon>Fungi</taxon>
        <taxon>Dikarya</taxon>
        <taxon>Ascomycota</taxon>
        <taxon>Pezizomycotina</taxon>
        <taxon>Lecanoromycetes</taxon>
        <taxon>OSLEUM clade</taxon>
        <taxon>Umbilicariomycetidae</taxon>
        <taxon>Umbilicariales</taxon>
        <taxon>Umbilicariaceae</taxon>
        <taxon>Lasallia</taxon>
    </lineage>
</organism>
<evidence type="ECO:0000256" key="4">
    <source>
        <dbReference type="ARBA" id="ARBA00023242"/>
    </source>
</evidence>
<dbReference type="InterPro" id="IPR017984">
    <property type="entry name" value="Chromo_dom_subgr"/>
</dbReference>
<comment type="subunit">
    <text evidence="2">Component of the NuA4 histone acetyltransferase complex.</text>
</comment>
<dbReference type="SMART" id="SM00298">
    <property type="entry name" value="CHROMO"/>
    <property type="match status" value="1"/>
</dbReference>
<dbReference type="AlphaFoldDB" id="A0A1W5CSJ2"/>
<dbReference type="GO" id="GO:0006338">
    <property type="term" value="P:chromatin remodeling"/>
    <property type="evidence" value="ECO:0007669"/>
    <property type="project" value="UniProtKB-ARBA"/>
</dbReference>
<evidence type="ECO:0000256" key="3">
    <source>
        <dbReference type="ARBA" id="ARBA00022884"/>
    </source>
</evidence>
<dbReference type="PROSITE" id="PS50013">
    <property type="entry name" value="CHROMO_2"/>
    <property type="match status" value="1"/>
</dbReference>
<dbReference type="Gene3D" id="3.30.420.10">
    <property type="entry name" value="Ribonuclease H-like superfamily/Ribonuclease H"/>
    <property type="match status" value="1"/>
</dbReference>
<feature type="compositionally biased region" description="Polar residues" evidence="5">
    <location>
        <begin position="206"/>
        <end position="219"/>
    </location>
</feature>
<dbReference type="PRINTS" id="PR00504">
    <property type="entry name" value="CHROMODOMAIN"/>
</dbReference>
<evidence type="ECO:0000313" key="9">
    <source>
        <dbReference type="Proteomes" id="UP000192927"/>
    </source>
</evidence>
<dbReference type="Gene3D" id="2.40.50.40">
    <property type="match status" value="1"/>
</dbReference>
<evidence type="ECO:0000256" key="5">
    <source>
        <dbReference type="SAM" id="MobiDB-lite"/>
    </source>
</evidence>
<evidence type="ECO:0000259" key="6">
    <source>
        <dbReference type="PROSITE" id="PS50013"/>
    </source>
</evidence>
<dbReference type="PANTHER" id="PTHR22812">
    <property type="entry name" value="CHROMOBOX PROTEIN"/>
    <property type="match status" value="1"/>
</dbReference>
<dbReference type="EMBL" id="FWEW01000134">
    <property type="protein sequence ID" value="SLM33826.1"/>
    <property type="molecule type" value="Genomic_DNA"/>
</dbReference>
<dbReference type="Pfam" id="PF24626">
    <property type="entry name" value="SH3_Tf2-1"/>
    <property type="match status" value="1"/>
</dbReference>
<dbReference type="InterPro" id="IPR012337">
    <property type="entry name" value="RNaseH-like_sf"/>
</dbReference>
<dbReference type="InterPro" id="IPR023780">
    <property type="entry name" value="Chromo_domain"/>
</dbReference>
<reference evidence="9" key="1">
    <citation type="submission" date="2017-03" db="EMBL/GenBank/DDBJ databases">
        <authorList>
            <person name="Sharma R."/>
            <person name="Thines M."/>
        </authorList>
    </citation>
    <scope>NUCLEOTIDE SEQUENCE [LARGE SCALE GENOMIC DNA]</scope>
</reference>
<name>A0A1W5CSJ2_9LECA</name>
<dbReference type="GO" id="GO:0015074">
    <property type="term" value="P:DNA integration"/>
    <property type="evidence" value="ECO:0007669"/>
    <property type="project" value="InterPro"/>
</dbReference>
<dbReference type="InterPro" id="IPR036397">
    <property type="entry name" value="RNaseH_sf"/>
</dbReference>
<evidence type="ECO:0000259" key="7">
    <source>
        <dbReference type="PROSITE" id="PS50994"/>
    </source>
</evidence>
<dbReference type="InterPro" id="IPR056924">
    <property type="entry name" value="SH3_Tf2-1"/>
</dbReference>
<dbReference type="Proteomes" id="UP000192927">
    <property type="component" value="Unassembled WGS sequence"/>
</dbReference>
<dbReference type="CDD" id="cd00024">
    <property type="entry name" value="CD_CSD"/>
    <property type="match status" value="1"/>
</dbReference>
<evidence type="ECO:0000313" key="8">
    <source>
        <dbReference type="EMBL" id="SLM33826.1"/>
    </source>
</evidence>
<dbReference type="Pfam" id="PF00385">
    <property type="entry name" value="Chromo"/>
    <property type="match status" value="1"/>
</dbReference>
<keyword evidence="3" id="KW-0694">RNA-binding</keyword>
<dbReference type="GO" id="GO:0003723">
    <property type="term" value="F:RNA binding"/>
    <property type="evidence" value="ECO:0007669"/>
    <property type="project" value="UniProtKB-KW"/>
</dbReference>
<dbReference type="SUPFAM" id="SSF53098">
    <property type="entry name" value="Ribonuclease H-like"/>
    <property type="match status" value="1"/>
</dbReference>
<dbReference type="SUPFAM" id="SSF54160">
    <property type="entry name" value="Chromo domain-like"/>
    <property type="match status" value="1"/>
</dbReference>
<dbReference type="GO" id="GO:0005634">
    <property type="term" value="C:nucleus"/>
    <property type="evidence" value="ECO:0007669"/>
    <property type="project" value="UniProtKB-SubCell"/>
</dbReference>
<evidence type="ECO:0000256" key="2">
    <source>
        <dbReference type="ARBA" id="ARBA00011353"/>
    </source>
</evidence>
<dbReference type="InterPro" id="IPR016197">
    <property type="entry name" value="Chromo-like_dom_sf"/>
</dbReference>
<feature type="domain" description="Chromo" evidence="6">
    <location>
        <begin position="147"/>
        <end position="205"/>
    </location>
</feature>
<feature type="domain" description="Integrase catalytic" evidence="7">
    <location>
        <begin position="1"/>
        <end position="64"/>
    </location>
</feature>
<keyword evidence="4" id="KW-0539">Nucleus</keyword>
<dbReference type="InterPro" id="IPR051219">
    <property type="entry name" value="Heterochromatin_chromo-domain"/>
</dbReference>
<dbReference type="InterPro" id="IPR001584">
    <property type="entry name" value="Integrase_cat-core"/>
</dbReference>
<evidence type="ECO:0000256" key="1">
    <source>
        <dbReference type="ARBA" id="ARBA00004123"/>
    </source>
</evidence>
<dbReference type="InterPro" id="IPR000953">
    <property type="entry name" value="Chromo/chromo_shadow_dom"/>
</dbReference>
<comment type="subcellular location">
    <subcellularLocation>
        <location evidence="1">Nucleus</location>
    </subcellularLocation>
</comment>